<evidence type="ECO:0000256" key="5">
    <source>
        <dbReference type="ARBA" id="ARBA00023082"/>
    </source>
</evidence>
<dbReference type="PANTHER" id="PTHR30376:SF3">
    <property type="entry name" value="RNA POLYMERASE SIGMA FACTOR RPOH"/>
    <property type="match status" value="1"/>
</dbReference>
<dbReference type="GO" id="GO:0003677">
    <property type="term" value="F:DNA binding"/>
    <property type="evidence" value="ECO:0007669"/>
    <property type="project" value="UniProtKB-KW"/>
</dbReference>
<dbReference type="AlphaFoldDB" id="A0A1B1YR21"/>
<dbReference type="FunFam" id="1.20.120.1810:FF:000001">
    <property type="entry name" value="RNA polymerase sigma factor RpoH"/>
    <property type="match status" value="1"/>
</dbReference>
<keyword evidence="11" id="KW-1185">Reference proteome</keyword>
<evidence type="ECO:0000256" key="1">
    <source>
        <dbReference type="ARBA" id="ARBA00007788"/>
    </source>
</evidence>
<dbReference type="InterPro" id="IPR007630">
    <property type="entry name" value="RNA_pol_sigma70_r4"/>
</dbReference>
<dbReference type="GO" id="GO:0016987">
    <property type="term" value="F:sigma factor activity"/>
    <property type="evidence" value="ECO:0007669"/>
    <property type="project" value="UniProtKB-UniRule"/>
</dbReference>
<dbReference type="OrthoDB" id="9809557at2"/>
<dbReference type="InterPro" id="IPR007627">
    <property type="entry name" value="RNA_pol_sigma70_r2"/>
</dbReference>
<dbReference type="STRING" id="1810504.PG2T_02785"/>
<evidence type="ECO:0000256" key="7">
    <source>
        <dbReference type="ARBA" id="ARBA00023163"/>
    </source>
</evidence>
<dbReference type="Proteomes" id="UP000092952">
    <property type="component" value="Chromosome"/>
</dbReference>
<dbReference type="InterPro" id="IPR014284">
    <property type="entry name" value="RNA_pol_sigma-70_dom"/>
</dbReference>
<proteinExistence type="inferred from homology"/>
<dbReference type="SUPFAM" id="SSF88659">
    <property type="entry name" value="Sigma3 and sigma4 domains of RNA polymerase sigma factors"/>
    <property type="match status" value="1"/>
</dbReference>
<feature type="domain" description="RNA polymerase sigma-70" evidence="9">
    <location>
        <begin position="78"/>
        <end position="91"/>
    </location>
</feature>
<name>A0A1B1YR21_9GAMM</name>
<dbReference type="NCBIfam" id="TIGR02937">
    <property type="entry name" value="sigma70-ECF"/>
    <property type="match status" value="1"/>
</dbReference>
<dbReference type="InterPro" id="IPR000943">
    <property type="entry name" value="RNA_pol_sigma70"/>
</dbReference>
<reference evidence="11" key="1">
    <citation type="submission" date="2016-03" db="EMBL/GenBank/DDBJ databases">
        <title>Complete genome sequence of Solimmundus cernigliae, representing a novel lineage of polycyclic aromatic hydrocarbon degraders within the Gammaproteobacteria.</title>
        <authorList>
            <person name="Singleton D.R."/>
            <person name="Dickey A.N."/>
            <person name="Scholl E.H."/>
            <person name="Wright F.A."/>
            <person name="Aitken M.D."/>
        </authorList>
    </citation>
    <scope>NUCLEOTIDE SEQUENCE [LARGE SCALE GENOMIC DNA]</scope>
    <source>
        <strain evidence="11">TR3.2</strain>
    </source>
</reference>
<dbReference type="PANTHER" id="PTHR30376">
    <property type="entry name" value="SIGMA FACTOR RPOH HEAT SHOCK RELATED"/>
    <property type="match status" value="1"/>
</dbReference>
<dbReference type="GO" id="GO:0006352">
    <property type="term" value="P:DNA-templated transcription initiation"/>
    <property type="evidence" value="ECO:0007669"/>
    <property type="project" value="UniProtKB-UniRule"/>
</dbReference>
<dbReference type="EMBL" id="CP014671">
    <property type="protein sequence ID" value="ANX03220.1"/>
    <property type="molecule type" value="Genomic_DNA"/>
</dbReference>
<keyword evidence="5" id="KW-0731">Sigma factor</keyword>
<evidence type="ECO:0000256" key="8">
    <source>
        <dbReference type="NCBIfam" id="TIGR02392"/>
    </source>
</evidence>
<dbReference type="FunCoup" id="A0A1B1YR21">
    <property type="interactions" value="147"/>
</dbReference>
<dbReference type="Pfam" id="PF04542">
    <property type="entry name" value="Sigma70_r2"/>
    <property type="match status" value="1"/>
</dbReference>
<dbReference type="InParanoid" id="A0A1B1YR21"/>
<dbReference type="Gene3D" id="1.20.120.1810">
    <property type="match status" value="1"/>
</dbReference>
<dbReference type="NCBIfam" id="NF005143">
    <property type="entry name" value="PRK06596.1"/>
    <property type="match status" value="1"/>
</dbReference>
<dbReference type="KEGG" id="gbi:PG2T_02785"/>
<evidence type="ECO:0000313" key="10">
    <source>
        <dbReference type="EMBL" id="ANX03220.1"/>
    </source>
</evidence>
<dbReference type="SUPFAM" id="SSF88946">
    <property type="entry name" value="Sigma2 domain of RNA polymerase sigma factors"/>
    <property type="match status" value="1"/>
</dbReference>
<dbReference type="Gene3D" id="1.20.140.160">
    <property type="match status" value="1"/>
</dbReference>
<organism evidence="10 11">
    <name type="scientific">Immundisolibacter cernigliae</name>
    <dbReference type="NCBI Taxonomy" id="1810504"/>
    <lineage>
        <taxon>Bacteria</taxon>
        <taxon>Pseudomonadati</taxon>
        <taxon>Pseudomonadota</taxon>
        <taxon>Gammaproteobacteria</taxon>
        <taxon>Immundisolibacterales</taxon>
        <taxon>Immundisolibacteraceae</taxon>
        <taxon>Immundisolibacter</taxon>
    </lineage>
</organism>
<protein>
    <recommendedName>
        <fullName evidence="8">RNA polymerase sigma factor RpoH</fullName>
    </recommendedName>
</protein>
<comment type="similarity">
    <text evidence="1">Belongs to the sigma-70 factor family.</text>
</comment>
<dbReference type="PRINTS" id="PR00046">
    <property type="entry name" value="SIGMA70FCT"/>
</dbReference>
<keyword evidence="6" id="KW-0238">DNA-binding</keyword>
<evidence type="ECO:0000256" key="6">
    <source>
        <dbReference type="ARBA" id="ARBA00023125"/>
    </source>
</evidence>
<dbReference type="Pfam" id="PF04545">
    <property type="entry name" value="Sigma70_r4"/>
    <property type="match status" value="1"/>
</dbReference>
<dbReference type="InterPro" id="IPR012759">
    <property type="entry name" value="RNA_pol_sigma_RpoH_proteobac"/>
</dbReference>
<gene>
    <name evidence="10" type="ORF">PG2T_02785</name>
</gene>
<keyword evidence="4" id="KW-0346">Stress response</keyword>
<keyword evidence="3" id="KW-0805">Transcription regulation</keyword>
<dbReference type="PROSITE" id="PS00715">
    <property type="entry name" value="SIGMA70_1"/>
    <property type="match status" value="1"/>
</dbReference>
<keyword evidence="2" id="KW-0963">Cytoplasm</keyword>
<dbReference type="InterPro" id="IPR013324">
    <property type="entry name" value="RNA_pol_sigma_r3/r4-like"/>
</dbReference>
<dbReference type="CDD" id="cd06171">
    <property type="entry name" value="Sigma70_r4"/>
    <property type="match status" value="1"/>
</dbReference>
<dbReference type="RefSeq" id="WP_068802726.1">
    <property type="nucleotide sequence ID" value="NZ_CP014671.1"/>
</dbReference>
<evidence type="ECO:0000256" key="2">
    <source>
        <dbReference type="ARBA" id="ARBA00022490"/>
    </source>
</evidence>
<accession>A0A1B1YR21</accession>
<keyword evidence="7" id="KW-0804">Transcription</keyword>
<dbReference type="NCBIfam" id="TIGR02392">
    <property type="entry name" value="rpoH_proteo"/>
    <property type="match status" value="1"/>
</dbReference>
<evidence type="ECO:0000256" key="3">
    <source>
        <dbReference type="ARBA" id="ARBA00023015"/>
    </source>
</evidence>
<sequence>MSTALTVPLPLQAVGNLSQLIRAAHQAPYLSAEEEHALAVRLQDQGDLDAARQLVSSHLRYVIHVARGYNGYGLPQADLIQEGAIGLMKAVRRFDPRRGIRLVSFAVHWIRAEIHEYVLRNWSIVKIATTKAQRKLFFNLRQHKQRLGHLSDAQAAEIARELDVRPQDVRDMDTRLSERPVSFDAATDASDDDLPAPALTIADLRPDPSQALEEEQWAGHRLAQLREGLNTLDARSRDILEQRWLAEDKTGLKELGEKYGVSAERIRQLEAQALRRLSHRLQAAAA</sequence>
<dbReference type="InterPro" id="IPR050813">
    <property type="entry name" value="Sigma-70_Factor"/>
</dbReference>
<evidence type="ECO:0000259" key="9">
    <source>
        <dbReference type="PROSITE" id="PS00715"/>
    </source>
</evidence>
<dbReference type="InterPro" id="IPR013325">
    <property type="entry name" value="RNA_pol_sigma_r2"/>
</dbReference>
<evidence type="ECO:0000313" key="11">
    <source>
        <dbReference type="Proteomes" id="UP000092952"/>
    </source>
</evidence>
<evidence type="ECO:0000256" key="4">
    <source>
        <dbReference type="ARBA" id="ARBA00023016"/>
    </source>
</evidence>